<organism evidence="2 3">
    <name type="scientific">candidate division WWE3 bacterium</name>
    <dbReference type="NCBI Taxonomy" id="2053526"/>
    <lineage>
        <taxon>Bacteria</taxon>
        <taxon>Katanobacteria</taxon>
    </lineage>
</organism>
<dbReference type="InterPro" id="IPR038726">
    <property type="entry name" value="PDDEXK_AddAB-type"/>
</dbReference>
<accession>A0A955IW42</accession>
<protein>
    <submittedName>
        <fullName evidence="2">PD-(D/E)XK nuclease family protein</fullName>
    </submittedName>
</protein>
<dbReference type="InterPro" id="IPR011604">
    <property type="entry name" value="PDDEXK-like_dom_sf"/>
</dbReference>
<reference evidence="2" key="1">
    <citation type="submission" date="2020-04" db="EMBL/GenBank/DDBJ databases">
        <authorList>
            <person name="Zhang T."/>
        </authorList>
    </citation>
    <scope>NUCLEOTIDE SEQUENCE</scope>
    <source>
        <strain evidence="2">HKST-UBA80</strain>
    </source>
</reference>
<evidence type="ECO:0000259" key="1">
    <source>
        <dbReference type="Pfam" id="PF12705"/>
    </source>
</evidence>
<name>A0A955IW42_UNCKA</name>
<gene>
    <name evidence="2" type="ORF">KDA10_03470</name>
</gene>
<sequence length="271" mass="32536">MHSRPWKNIKKSRKYMYIDKNKNRWYTYKPRSGEFTRISRGMLDTFLKCPRCFYLQKVLGVKAPHIPFNLNIAVDTLMKKEFDYYRNLQQTHPSIKKMGLEFIPYKHKDFFDWRGDEEGNYYGFGFEHAPTRIELCGKIDDVWRDDNGTLYIVDYKAVATSDSYKLTMEYKYNQGYKRQIEVYQWIFRQNGFNVSDTGYIVFVNAQTDPDYFDNKLEFLLSIEEVRGDCFWVEKELENIRACIDKTSIPESSQDCDICQYYNKRLMATNHK</sequence>
<proteinExistence type="predicted"/>
<feature type="domain" description="PD-(D/E)XK endonuclease-like" evidence="1">
    <location>
        <begin position="112"/>
        <end position="260"/>
    </location>
</feature>
<comment type="caution">
    <text evidence="2">The sequence shown here is derived from an EMBL/GenBank/DDBJ whole genome shotgun (WGS) entry which is preliminary data.</text>
</comment>
<dbReference type="Proteomes" id="UP000714817">
    <property type="component" value="Unassembled WGS sequence"/>
</dbReference>
<dbReference type="Pfam" id="PF12705">
    <property type="entry name" value="PDDEXK_1"/>
    <property type="match status" value="1"/>
</dbReference>
<dbReference type="Gene3D" id="3.90.320.10">
    <property type="match status" value="1"/>
</dbReference>
<evidence type="ECO:0000313" key="3">
    <source>
        <dbReference type="Proteomes" id="UP000714817"/>
    </source>
</evidence>
<dbReference type="EMBL" id="JAGQNY010000014">
    <property type="protein sequence ID" value="MCA9302388.1"/>
    <property type="molecule type" value="Genomic_DNA"/>
</dbReference>
<evidence type="ECO:0000313" key="2">
    <source>
        <dbReference type="EMBL" id="MCA9302388.1"/>
    </source>
</evidence>
<reference evidence="2" key="2">
    <citation type="journal article" date="2021" name="Microbiome">
        <title>Successional dynamics and alternative stable states in a saline activated sludge microbial community over 9 years.</title>
        <authorList>
            <person name="Wang Y."/>
            <person name="Ye J."/>
            <person name="Ju F."/>
            <person name="Liu L."/>
            <person name="Boyd J.A."/>
            <person name="Deng Y."/>
            <person name="Parks D.H."/>
            <person name="Jiang X."/>
            <person name="Yin X."/>
            <person name="Woodcroft B.J."/>
            <person name="Tyson G.W."/>
            <person name="Hugenholtz P."/>
            <person name="Polz M.F."/>
            <person name="Zhang T."/>
        </authorList>
    </citation>
    <scope>NUCLEOTIDE SEQUENCE</scope>
    <source>
        <strain evidence="2">HKST-UBA80</strain>
    </source>
</reference>
<dbReference type="AlphaFoldDB" id="A0A955IW42"/>